<dbReference type="EMBL" id="JACCHT010000008">
    <property type="protein sequence ID" value="NYT28645.1"/>
    <property type="molecule type" value="Genomic_DNA"/>
</dbReference>
<reference evidence="1 2" key="1">
    <citation type="submission" date="2020-05" db="EMBL/GenBank/DDBJ databases">
        <title>Horizontal transmission and recombination maintain forever young bacterial symbiont genomes.</title>
        <authorList>
            <person name="Russell S.L."/>
            <person name="Pepper-Tunick E."/>
            <person name="Svedberg J."/>
            <person name="Byrne A."/>
            <person name="Ruelas Castillo J."/>
            <person name="Vollmers C."/>
            <person name="Beinart R.A."/>
            <person name="Corbett-Detig R."/>
        </authorList>
    </citation>
    <scope>NUCLEOTIDE SEQUENCE [LARGE SCALE GENOMIC DNA]</scope>
    <source>
        <strain evidence="1">455</strain>
    </source>
</reference>
<dbReference type="Proteomes" id="UP000568751">
    <property type="component" value="Unassembled WGS sequence"/>
</dbReference>
<proteinExistence type="predicted"/>
<protein>
    <submittedName>
        <fullName evidence="1">Uncharacterized protein</fullName>
    </submittedName>
</protein>
<accession>A0A853FAK1</accession>
<comment type="caution">
    <text evidence="1">The sequence shown here is derived from an EMBL/GenBank/DDBJ whole genome shotgun (WGS) entry which is preliminary data.</text>
</comment>
<dbReference type="AlphaFoldDB" id="A0A853FAK1"/>
<sequence>MFENGTEQILNWNNGYLGASPPVIVGDQVFAIQKPQPQLGWGYWGLINVTQGAFAPLGSKTKILPKFFQKMKICGTLFGVDLRGKNPLSKFKDLTFPPFLTANNLLSRGLTK</sequence>
<evidence type="ECO:0000313" key="2">
    <source>
        <dbReference type="Proteomes" id="UP000568751"/>
    </source>
</evidence>
<evidence type="ECO:0000313" key="1">
    <source>
        <dbReference type="EMBL" id="NYT28645.1"/>
    </source>
</evidence>
<gene>
    <name evidence="1" type="ORF">H0A76_12780</name>
</gene>
<organism evidence="1 2">
    <name type="scientific">Candidatus Thiodubiliella endoseptemdiera</name>
    <dbReference type="NCBI Taxonomy" id="2738886"/>
    <lineage>
        <taxon>Bacteria</taxon>
        <taxon>Pseudomonadati</taxon>
        <taxon>Pseudomonadota</taxon>
        <taxon>Gammaproteobacteria</taxon>
        <taxon>Candidatus Pseudothioglobaceae</taxon>
        <taxon>Candidatus Thiodubiliella</taxon>
    </lineage>
</organism>
<name>A0A853FAK1_9GAMM</name>